<sequence>MKNILKTIIAIGLLSSCSGFLDEKPDSSITHPNTYADLQALLDALNSINTSRFPSLLEIGTDNYFVPDDALNSVTDFERDNYIWQKEPLYQNINRNVEWLGPSVPVMYANIVLDEIENIAPRGKPDDKRVKSELIASARFIRAFSFFNFAQVYAPAYGLDLDNPDLGIVMRLTADFNVPSKRSSVRATYDQIHSDLVLAVPDLPSKPLVTTRPGKAAGFALLARTALVMQDLESALRYADTALFYQSELIDYNHVSTTATAPFPQFNAETVYFASSSGAAILHPQTARIDSNLYNSYADNDLRKNVFFKRNNDGYYSFKGSYLGEVSGSFFSGISTAEIYLIKAECEVRLQQMDEANHTINQFLKNRVNKDSFQPYDLREMTDPIGFVLKERRKELIMRGLRWSDLKRLNVSETHAISLIRSFNQHVYTLAPNDLRYNFLIPQPIIEFTGIPQNRR</sequence>
<dbReference type="SUPFAM" id="SSF48452">
    <property type="entry name" value="TPR-like"/>
    <property type="match status" value="1"/>
</dbReference>
<keyword evidence="3" id="KW-0732">Signal</keyword>
<dbReference type="Proteomes" id="UP000625283">
    <property type="component" value="Unassembled WGS sequence"/>
</dbReference>
<dbReference type="InterPro" id="IPR033985">
    <property type="entry name" value="SusD-like_N"/>
</dbReference>
<dbReference type="Pfam" id="PF07980">
    <property type="entry name" value="SusD_RagB"/>
    <property type="match status" value="1"/>
</dbReference>
<dbReference type="PROSITE" id="PS51257">
    <property type="entry name" value="PROKAR_LIPOPROTEIN"/>
    <property type="match status" value="1"/>
</dbReference>
<comment type="similarity">
    <text evidence="2">Belongs to the SusD family.</text>
</comment>
<evidence type="ECO:0000313" key="8">
    <source>
        <dbReference type="EMBL" id="MBL1407497.1"/>
    </source>
</evidence>
<dbReference type="InterPro" id="IPR011990">
    <property type="entry name" value="TPR-like_helical_dom_sf"/>
</dbReference>
<evidence type="ECO:0000256" key="1">
    <source>
        <dbReference type="ARBA" id="ARBA00004442"/>
    </source>
</evidence>
<name>A0ABS1R0C5_9SPHI</name>
<reference evidence="8 9" key="1">
    <citation type="submission" date="2021-01" db="EMBL/GenBank/DDBJ databases">
        <title>C459-1 draft genome sequence.</title>
        <authorList>
            <person name="Zhang X.-F."/>
        </authorList>
    </citation>
    <scope>NUCLEOTIDE SEQUENCE [LARGE SCALE GENOMIC DNA]</scope>
    <source>
        <strain evidence="9">C459-1</strain>
    </source>
</reference>
<keyword evidence="9" id="KW-1185">Reference proteome</keyword>
<dbReference type="Gene3D" id="1.25.40.390">
    <property type="match status" value="1"/>
</dbReference>
<comment type="subcellular location">
    <subcellularLocation>
        <location evidence="1">Cell outer membrane</location>
    </subcellularLocation>
</comment>
<protein>
    <submittedName>
        <fullName evidence="8">RagB/SusD family nutrient uptake outer membrane protein</fullName>
    </submittedName>
</protein>
<comment type="caution">
    <text evidence="8">The sequence shown here is derived from an EMBL/GenBank/DDBJ whole genome shotgun (WGS) entry which is preliminary data.</text>
</comment>
<dbReference type="InterPro" id="IPR012944">
    <property type="entry name" value="SusD_RagB_dom"/>
</dbReference>
<dbReference type="EMBL" id="JAERTY010000001">
    <property type="protein sequence ID" value="MBL1407497.1"/>
    <property type="molecule type" value="Genomic_DNA"/>
</dbReference>
<evidence type="ECO:0000313" key="9">
    <source>
        <dbReference type="Proteomes" id="UP000625283"/>
    </source>
</evidence>
<evidence type="ECO:0000256" key="3">
    <source>
        <dbReference type="ARBA" id="ARBA00022729"/>
    </source>
</evidence>
<keyword evidence="5" id="KW-0998">Cell outer membrane</keyword>
<gene>
    <name evidence="8" type="ORF">JKG61_01900</name>
</gene>
<feature type="domain" description="RagB/SusD" evidence="6">
    <location>
        <begin position="309"/>
        <end position="425"/>
    </location>
</feature>
<evidence type="ECO:0000256" key="2">
    <source>
        <dbReference type="ARBA" id="ARBA00006275"/>
    </source>
</evidence>
<evidence type="ECO:0000259" key="7">
    <source>
        <dbReference type="Pfam" id="PF14322"/>
    </source>
</evidence>
<dbReference type="Pfam" id="PF14322">
    <property type="entry name" value="SusD-like_3"/>
    <property type="match status" value="1"/>
</dbReference>
<keyword evidence="4" id="KW-0472">Membrane</keyword>
<accession>A0ABS1R0C5</accession>
<evidence type="ECO:0000256" key="4">
    <source>
        <dbReference type="ARBA" id="ARBA00023136"/>
    </source>
</evidence>
<proteinExistence type="inferred from homology"/>
<organism evidence="8 9">
    <name type="scientific">Sphingobacterium faecale</name>
    <dbReference type="NCBI Taxonomy" id="2803775"/>
    <lineage>
        <taxon>Bacteria</taxon>
        <taxon>Pseudomonadati</taxon>
        <taxon>Bacteroidota</taxon>
        <taxon>Sphingobacteriia</taxon>
        <taxon>Sphingobacteriales</taxon>
        <taxon>Sphingobacteriaceae</taxon>
        <taxon>Sphingobacterium</taxon>
    </lineage>
</organism>
<feature type="domain" description="SusD-like N-terminal" evidence="7">
    <location>
        <begin position="20"/>
        <end position="227"/>
    </location>
</feature>
<evidence type="ECO:0000256" key="5">
    <source>
        <dbReference type="ARBA" id="ARBA00023237"/>
    </source>
</evidence>
<evidence type="ECO:0000259" key="6">
    <source>
        <dbReference type="Pfam" id="PF07980"/>
    </source>
</evidence>
<dbReference type="RefSeq" id="WP_202101293.1">
    <property type="nucleotide sequence ID" value="NZ_JAERTY010000001.1"/>
</dbReference>